<dbReference type="NCBIfam" id="TIGR02258">
    <property type="entry name" value="2_5_ligase"/>
    <property type="match status" value="1"/>
</dbReference>
<comment type="catalytic activity">
    <reaction evidence="2">
        <text>a 3'-end 2',3'-cyclophospho-ribonucleotide-RNA + H2O = a 3'-end 2'-phospho-ribonucleotide-RNA + H(+)</text>
        <dbReference type="Rhea" id="RHEA:11828"/>
        <dbReference type="Rhea" id="RHEA-COMP:10464"/>
        <dbReference type="Rhea" id="RHEA-COMP:17353"/>
        <dbReference type="ChEBI" id="CHEBI:15377"/>
        <dbReference type="ChEBI" id="CHEBI:15378"/>
        <dbReference type="ChEBI" id="CHEBI:83064"/>
        <dbReference type="ChEBI" id="CHEBI:173113"/>
        <dbReference type="EC" id="3.1.4.58"/>
    </reaction>
</comment>
<protein>
    <recommendedName>
        <fullName evidence="2">RNA 2',3'-cyclic phosphodiesterase</fullName>
        <shortName evidence="2">RNA 2',3'-CPDase</shortName>
        <ecNumber evidence="2">3.1.4.58</ecNumber>
    </recommendedName>
</protein>
<dbReference type="InterPro" id="IPR009097">
    <property type="entry name" value="Cyclic_Pdiesterase"/>
</dbReference>
<dbReference type="Pfam" id="PF02834">
    <property type="entry name" value="LigT_PEase"/>
    <property type="match status" value="1"/>
</dbReference>
<dbReference type="EMBL" id="MBLM01000156">
    <property type="protein sequence ID" value="OHV30026.1"/>
    <property type="molecule type" value="Genomic_DNA"/>
</dbReference>
<dbReference type="AlphaFoldDB" id="A0A1S1Q8W6"/>
<keyword evidence="4" id="KW-0436">Ligase</keyword>
<dbReference type="SUPFAM" id="SSF55144">
    <property type="entry name" value="LigT-like"/>
    <property type="match status" value="1"/>
</dbReference>
<evidence type="ECO:0000313" key="5">
    <source>
        <dbReference type="Proteomes" id="UP000179627"/>
    </source>
</evidence>
<keyword evidence="5" id="KW-1185">Reference proteome</keyword>
<comment type="function">
    <text evidence="2">Hydrolyzes RNA 2',3'-cyclic phosphodiester to an RNA 2'-phosphomonoester.</text>
</comment>
<feature type="active site" description="Proton donor" evidence="2">
    <location>
        <position position="46"/>
    </location>
</feature>
<dbReference type="Proteomes" id="UP000179627">
    <property type="component" value="Unassembled WGS sequence"/>
</dbReference>
<keyword evidence="1 2" id="KW-0378">Hydrolase</keyword>
<evidence type="ECO:0000256" key="2">
    <source>
        <dbReference type="HAMAP-Rule" id="MF_01940"/>
    </source>
</evidence>
<name>A0A1S1Q8W6_9ACTN</name>
<dbReference type="PANTHER" id="PTHR35561:SF1">
    <property type="entry name" value="RNA 2',3'-CYCLIC PHOSPHODIESTERASE"/>
    <property type="match status" value="1"/>
</dbReference>
<comment type="similarity">
    <text evidence="2">Belongs to the 2H phosphoesterase superfamily. ThpR family.</text>
</comment>
<feature type="active site" description="Proton acceptor" evidence="2">
    <location>
        <position position="127"/>
    </location>
</feature>
<evidence type="ECO:0000259" key="3">
    <source>
        <dbReference type="Pfam" id="PF02834"/>
    </source>
</evidence>
<accession>A0A1S1Q8W6</accession>
<evidence type="ECO:0000256" key="1">
    <source>
        <dbReference type="ARBA" id="ARBA00022801"/>
    </source>
</evidence>
<evidence type="ECO:0000313" key="4">
    <source>
        <dbReference type="EMBL" id="OHV30026.1"/>
    </source>
</evidence>
<organism evidence="4 5">
    <name type="scientific">Parafrankia colletiae</name>
    <dbReference type="NCBI Taxonomy" id="573497"/>
    <lineage>
        <taxon>Bacteria</taxon>
        <taxon>Bacillati</taxon>
        <taxon>Actinomycetota</taxon>
        <taxon>Actinomycetes</taxon>
        <taxon>Frankiales</taxon>
        <taxon>Frankiaceae</taxon>
        <taxon>Parafrankia</taxon>
    </lineage>
</organism>
<comment type="caution">
    <text evidence="4">The sequence shown here is derived from an EMBL/GenBank/DDBJ whole genome shotgun (WGS) entry which is preliminary data.</text>
</comment>
<dbReference type="PANTHER" id="PTHR35561">
    <property type="entry name" value="RNA 2',3'-CYCLIC PHOSPHODIESTERASE"/>
    <property type="match status" value="1"/>
</dbReference>
<dbReference type="EC" id="3.1.4.58" evidence="2"/>
<sequence length="194" mass="20502">MRFFVALLPPADVVRDLAAAIAALPGDSRPEEAVAALRWTSPDRWHVTLAFLGTVDPGVRAGLAERLGRVAHRHPPVELRVDGAGQFGQRVLWARVAGDLRPLATGVRRAAIRAGAADGDDRPLRAHLTLARVRPGADVGLRELAGAVDQTLGRAAVPLSWTARAMTLMSSSGGSAPVYSIEGEWDLRGSSAGR</sequence>
<feature type="short sequence motif" description="HXTX 2" evidence="2">
    <location>
        <begin position="127"/>
        <end position="130"/>
    </location>
</feature>
<dbReference type="InterPro" id="IPR004175">
    <property type="entry name" value="RNA_CPDase"/>
</dbReference>
<dbReference type="OrthoDB" id="9787070at2"/>
<feature type="short sequence motif" description="HXTX 1" evidence="2">
    <location>
        <begin position="46"/>
        <end position="49"/>
    </location>
</feature>
<gene>
    <name evidence="4" type="ORF">CC117_27895</name>
</gene>
<dbReference type="HAMAP" id="MF_01940">
    <property type="entry name" value="RNA_CPDase"/>
    <property type="match status" value="1"/>
</dbReference>
<dbReference type="GO" id="GO:0008664">
    <property type="term" value="F:RNA 2',3'-cyclic 3'-phosphodiesterase activity"/>
    <property type="evidence" value="ECO:0007669"/>
    <property type="project" value="UniProtKB-EC"/>
</dbReference>
<proteinExistence type="inferred from homology"/>
<dbReference type="InterPro" id="IPR014051">
    <property type="entry name" value="Phosphoesterase_HXTX"/>
</dbReference>
<dbReference type="GO" id="GO:0004113">
    <property type="term" value="F:2',3'-cyclic-nucleotide 3'-phosphodiesterase activity"/>
    <property type="evidence" value="ECO:0007669"/>
    <property type="project" value="InterPro"/>
</dbReference>
<dbReference type="Gene3D" id="3.90.1140.10">
    <property type="entry name" value="Cyclic phosphodiesterase"/>
    <property type="match status" value="1"/>
</dbReference>
<reference evidence="5" key="1">
    <citation type="submission" date="2016-07" db="EMBL/GenBank/DDBJ databases">
        <title>Sequence Frankia sp. strain CcI1.17.</title>
        <authorList>
            <person name="Ghodhbane-Gtari F."/>
            <person name="Swanson E."/>
            <person name="Gueddou A."/>
            <person name="Morris K."/>
            <person name="Hezbri K."/>
            <person name="Ktari A."/>
            <person name="Nouioui I."/>
            <person name="Abebe-Akele F."/>
            <person name="Simpson S."/>
            <person name="Thomas K."/>
            <person name="Gtari M."/>
            <person name="Tisa L.S."/>
            <person name="Hurst S."/>
        </authorList>
    </citation>
    <scope>NUCLEOTIDE SEQUENCE [LARGE SCALE GENOMIC DNA]</scope>
    <source>
        <strain evidence="5">Cc1.17</strain>
    </source>
</reference>
<dbReference type="GO" id="GO:0016874">
    <property type="term" value="F:ligase activity"/>
    <property type="evidence" value="ECO:0007669"/>
    <property type="project" value="UniProtKB-KW"/>
</dbReference>
<dbReference type="RefSeq" id="WP_071089922.1">
    <property type="nucleotide sequence ID" value="NZ_MBLM01000156.1"/>
</dbReference>
<feature type="domain" description="Phosphoesterase HXTX" evidence="3">
    <location>
        <begin position="15"/>
        <end position="93"/>
    </location>
</feature>